<accession>A0ABR6IEW6</accession>
<evidence type="ECO:0000313" key="2">
    <source>
        <dbReference type="Proteomes" id="UP000551353"/>
    </source>
</evidence>
<organism evidence="1 2">
    <name type="scientific">Rhizobium mongolense</name>
    <dbReference type="NCBI Taxonomy" id="57676"/>
    <lineage>
        <taxon>Bacteria</taxon>
        <taxon>Pseudomonadati</taxon>
        <taxon>Pseudomonadota</taxon>
        <taxon>Alphaproteobacteria</taxon>
        <taxon>Hyphomicrobiales</taxon>
        <taxon>Rhizobiaceae</taxon>
        <taxon>Rhizobium/Agrobacterium group</taxon>
        <taxon>Rhizobium</taxon>
    </lineage>
</organism>
<dbReference type="EMBL" id="JACIFX010000001">
    <property type="protein sequence ID" value="MBB4226188.1"/>
    <property type="molecule type" value="Genomic_DNA"/>
</dbReference>
<name>A0ABR6IEW6_9HYPH</name>
<dbReference type="Proteomes" id="UP000551353">
    <property type="component" value="Unassembled WGS sequence"/>
</dbReference>
<dbReference type="InterPro" id="IPR021830">
    <property type="entry name" value="DUF3422"/>
</dbReference>
<proteinExistence type="predicted"/>
<evidence type="ECO:0000313" key="1">
    <source>
        <dbReference type="EMBL" id="MBB4226188.1"/>
    </source>
</evidence>
<dbReference type="Pfam" id="PF11902">
    <property type="entry name" value="DUF3422"/>
    <property type="match status" value="1"/>
</dbReference>
<comment type="caution">
    <text evidence="1">The sequence shown here is derived from an EMBL/GenBank/DDBJ whole genome shotgun (WGS) entry which is preliminary data.</text>
</comment>
<keyword evidence="2" id="KW-1185">Reference proteome</keyword>
<protein>
    <submittedName>
        <fullName evidence="1">Membrane-anchored protein</fullName>
    </submittedName>
</protein>
<reference evidence="1 2" key="1">
    <citation type="submission" date="2020-08" db="EMBL/GenBank/DDBJ databases">
        <title>Genomic Encyclopedia of Type Strains, Phase IV (KMG-V): Genome sequencing to study the core and pangenomes of soil and plant-associated prokaryotes.</title>
        <authorList>
            <person name="Whitman W."/>
        </authorList>
    </citation>
    <scope>NUCLEOTIDE SEQUENCE [LARGE SCALE GENOMIC DNA]</scope>
    <source>
        <strain evidence="1 2">SEMIA 4087</strain>
    </source>
</reference>
<sequence length="194" mass="21883">MFDSRLDHLIEHMQRSSKVDKELLGEATKLSSDVIRFATSARRRFGTAAAYAEIVSGRLQELREERVEQRQRIGTFIARRLQPAMRSIEAAERRLDELTGRVGLAGYLLRTTIQVQLEDQNASLLSSMDERTRAQLHIQQAVEGFSVIAMIAITYYAVALAKTCLDNVTALGLDVRVSKWAMLVQTPINHLNNI</sequence>
<gene>
    <name evidence="1" type="ORF">GGD56_000008</name>
</gene>